<proteinExistence type="predicted"/>
<dbReference type="EMBL" id="CAUWAG010000007">
    <property type="protein sequence ID" value="CAJ2504855.1"/>
    <property type="molecule type" value="Genomic_DNA"/>
</dbReference>
<feature type="compositionally biased region" description="Polar residues" evidence="1">
    <location>
        <begin position="35"/>
        <end position="56"/>
    </location>
</feature>
<feature type="compositionally biased region" description="Low complexity" evidence="1">
    <location>
        <begin position="57"/>
        <end position="71"/>
    </location>
</feature>
<name>A0AAI8VI63_9PEZI</name>
<sequence>MERTAATYLAPETSLGDVWSLIAVLPSMAAFVPSKANNSPATGSSAVSTANRANTVTPGYGTGTTQSSSSGRPLVDTQNNQAVHVAPAPAGTVNAATTGSNGSSPEYFELCVNRSKHLVSLGEIQLKDCLGNVLAKNDIELFGMSDMTAREVVRIIQEHQLMLSFQQTFVSAITLSAAKAYTLLYRPSDIHFVRFAAQRGGKQTGIYESPLAIPPKAEVDQQHDHPATSGNPAWDMLFYNRLPKKLNNSLLAENDPTKIYRWGVHIIEGPNKPLIAWCVASILAASFAIALVHDLVRKEAIDSGFGIGQWIVAVLSTALTALYFHLEDAAV</sequence>
<keyword evidence="2" id="KW-0812">Transmembrane</keyword>
<organism evidence="3 4">
    <name type="scientific">Anthostomella pinea</name>
    <dbReference type="NCBI Taxonomy" id="933095"/>
    <lineage>
        <taxon>Eukaryota</taxon>
        <taxon>Fungi</taxon>
        <taxon>Dikarya</taxon>
        <taxon>Ascomycota</taxon>
        <taxon>Pezizomycotina</taxon>
        <taxon>Sordariomycetes</taxon>
        <taxon>Xylariomycetidae</taxon>
        <taxon>Xylariales</taxon>
        <taxon>Xylariaceae</taxon>
        <taxon>Anthostomella</taxon>
    </lineage>
</organism>
<dbReference type="Proteomes" id="UP001295740">
    <property type="component" value="Unassembled WGS sequence"/>
</dbReference>
<evidence type="ECO:0000256" key="2">
    <source>
        <dbReference type="SAM" id="Phobius"/>
    </source>
</evidence>
<comment type="caution">
    <text evidence="3">The sequence shown here is derived from an EMBL/GenBank/DDBJ whole genome shotgun (WGS) entry which is preliminary data.</text>
</comment>
<dbReference type="AlphaFoldDB" id="A0AAI8VI63"/>
<gene>
    <name evidence="3" type="ORF">KHLLAP_LOCUS5323</name>
</gene>
<evidence type="ECO:0000313" key="3">
    <source>
        <dbReference type="EMBL" id="CAJ2504855.1"/>
    </source>
</evidence>
<feature type="region of interest" description="Disordered" evidence="1">
    <location>
        <begin position="35"/>
        <end position="75"/>
    </location>
</feature>
<evidence type="ECO:0000256" key="1">
    <source>
        <dbReference type="SAM" id="MobiDB-lite"/>
    </source>
</evidence>
<protein>
    <submittedName>
        <fullName evidence="3">Uu.00g122490.m01.CDS01</fullName>
    </submittedName>
</protein>
<feature type="transmembrane region" description="Helical" evidence="2">
    <location>
        <begin position="274"/>
        <end position="292"/>
    </location>
</feature>
<reference evidence="3" key="1">
    <citation type="submission" date="2023-10" db="EMBL/GenBank/DDBJ databases">
        <authorList>
            <person name="Hackl T."/>
        </authorList>
    </citation>
    <scope>NUCLEOTIDE SEQUENCE</scope>
</reference>
<feature type="transmembrane region" description="Helical" evidence="2">
    <location>
        <begin position="304"/>
        <end position="326"/>
    </location>
</feature>
<keyword evidence="2" id="KW-1133">Transmembrane helix</keyword>
<keyword evidence="4" id="KW-1185">Reference proteome</keyword>
<accession>A0AAI8VI63</accession>
<evidence type="ECO:0000313" key="4">
    <source>
        <dbReference type="Proteomes" id="UP001295740"/>
    </source>
</evidence>
<keyword evidence="2" id="KW-0472">Membrane</keyword>